<dbReference type="EMBL" id="CAEY01000028">
    <property type="status" value="NOT_ANNOTATED_CDS"/>
    <property type="molecule type" value="Genomic_DNA"/>
</dbReference>
<proteinExistence type="predicted"/>
<keyword evidence="2" id="KW-1185">Reference proteome</keyword>
<dbReference type="AlphaFoldDB" id="T1KES0"/>
<reference evidence="1" key="2">
    <citation type="submission" date="2015-06" db="UniProtKB">
        <authorList>
            <consortium name="EnsemblMetazoa"/>
        </authorList>
    </citation>
    <scope>IDENTIFICATION</scope>
</reference>
<evidence type="ECO:0000313" key="1">
    <source>
        <dbReference type="EnsemblMetazoa" id="tetur10g00530.1"/>
    </source>
</evidence>
<organism evidence="1 2">
    <name type="scientific">Tetranychus urticae</name>
    <name type="common">Two-spotted spider mite</name>
    <dbReference type="NCBI Taxonomy" id="32264"/>
    <lineage>
        <taxon>Eukaryota</taxon>
        <taxon>Metazoa</taxon>
        <taxon>Ecdysozoa</taxon>
        <taxon>Arthropoda</taxon>
        <taxon>Chelicerata</taxon>
        <taxon>Arachnida</taxon>
        <taxon>Acari</taxon>
        <taxon>Acariformes</taxon>
        <taxon>Trombidiformes</taxon>
        <taxon>Prostigmata</taxon>
        <taxon>Eleutherengona</taxon>
        <taxon>Raphignathae</taxon>
        <taxon>Tetranychoidea</taxon>
        <taxon>Tetranychidae</taxon>
        <taxon>Tetranychus</taxon>
    </lineage>
</organism>
<dbReference type="Proteomes" id="UP000015104">
    <property type="component" value="Unassembled WGS sequence"/>
</dbReference>
<protein>
    <submittedName>
        <fullName evidence="1">Uncharacterized protein</fullName>
    </submittedName>
</protein>
<name>T1KES0_TETUR</name>
<dbReference type="HOGENOM" id="CLU_3280131_0_0_1"/>
<reference evidence="2" key="1">
    <citation type="submission" date="2011-08" db="EMBL/GenBank/DDBJ databases">
        <authorList>
            <person name="Rombauts S."/>
        </authorList>
    </citation>
    <scope>NUCLEOTIDE SEQUENCE</scope>
    <source>
        <strain evidence="2">London</strain>
    </source>
</reference>
<accession>T1KES0</accession>
<evidence type="ECO:0000313" key="2">
    <source>
        <dbReference type="Proteomes" id="UP000015104"/>
    </source>
</evidence>
<dbReference type="EnsemblMetazoa" id="tetur10g00530.1">
    <property type="protein sequence ID" value="tetur10g00530.1"/>
    <property type="gene ID" value="tetur10g00530"/>
</dbReference>
<sequence>MQSRCLLHFAFGLFQCQLTVNHSTTLTPQQSQNTMKALSPS</sequence>